<name>A0A542D978_SERFO</name>
<accession>A0A542D978</accession>
<dbReference type="EMBL" id="VISQ01000001">
    <property type="protein sequence ID" value="TVZ69139.1"/>
    <property type="molecule type" value="Genomic_DNA"/>
</dbReference>
<keyword evidence="1" id="KW-0805">Transcription regulation</keyword>
<sequence>MSIAVDIDIIQNTEFNNFLKECKKGLATINRIHQSLLEAASEGLTTRQVSDICDISIYVARHWLARLKEVDIVRSSPVNGKSLRWFIN</sequence>
<evidence type="ECO:0000313" key="3">
    <source>
        <dbReference type="EMBL" id="TVZ69139.1"/>
    </source>
</evidence>
<evidence type="ECO:0000256" key="1">
    <source>
        <dbReference type="ARBA" id="ARBA00023015"/>
    </source>
</evidence>
<dbReference type="Pfam" id="PF04703">
    <property type="entry name" value="FaeA"/>
    <property type="match status" value="1"/>
</dbReference>
<dbReference type="OrthoDB" id="6545305at2"/>
<proteinExistence type="predicted"/>
<dbReference type="GO" id="GO:0006355">
    <property type="term" value="P:regulation of DNA-templated transcription"/>
    <property type="evidence" value="ECO:0007669"/>
    <property type="project" value="InterPro"/>
</dbReference>
<comment type="caution">
    <text evidence="3">The sequence shown here is derived from an EMBL/GenBank/DDBJ whole genome shotgun (WGS) entry which is preliminary data.</text>
</comment>
<evidence type="ECO:0000256" key="2">
    <source>
        <dbReference type="ARBA" id="ARBA00023163"/>
    </source>
</evidence>
<dbReference type="AlphaFoldDB" id="A0A542D978"/>
<protein>
    <submittedName>
        <fullName evidence="3">FaeA-like protein</fullName>
    </submittedName>
</protein>
<dbReference type="Gene3D" id="1.10.10.10">
    <property type="entry name" value="Winged helix-like DNA-binding domain superfamily/Winged helix DNA-binding domain"/>
    <property type="match status" value="1"/>
</dbReference>
<keyword evidence="2" id="KW-0804">Transcription</keyword>
<gene>
    <name evidence="3" type="ORF">FHU10_1614</name>
</gene>
<dbReference type="InterPro" id="IPR036388">
    <property type="entry name" value="WH-like_DNA-bd_sf"/>
</dbReference>
<organism evidence="3">
    <name type="scientific">Serratia fonticola</name>
    <dbReference type="NCBI Taxonomy" id="47917"/>
    <lineage>
        <taxon>Bacteria</taxon>
        <taxon>Pseudomonadati</taxon>
        <taxon>Pseudomonadota</taxon>
        <taxon>Gammaproteobacteria</taxon>
        <taxon>Enterobacterales</taxon>
        <taxon>Yersiniaceae</taxon>
        <taxon>Serratia</taxon>
    </lineage>
</organism>
<reference evidence="3" key="2">
    <citation type="submission" date="2019-08" db="EMBL/GenBank/DDBJ databases">
        <title>Investigation of anaerobic lignin degradation for improved lignocellulosic biofuels.</title>
        <authorList>
            <person name="Deangelis K.PhD."/>
        </authorList>
    </citation>
    <scope>NUCLEOTIDE SEQUENCE [LARGE SCALE GENOMIC DNA]</scope>
    <source>
        <strain evidence="3">128R</strain>
    </source>
</reference>
<reference evidence="3" key="1">
    <citation type="submission" date="2019-06" db="EMBL/GenBank/DDBJ databases">
        <authorList>
            <person name="Deangelis K."/>
            <person name="Huntemann M."/>
            <person name="Clum A."/>
            <person name="Pillay M."/>
            <person name="Palaniappan K."/>
            <person name="Varghese N."/>
            <person name="Mikhailova N."/>
            <person name="Stamatis D."/>
            <person name="Reddy T."/>
            <person name="Daum C."/>
            <person name="Shapiro N."/>
            <person name="Ivanova N."/>
            <person name="Kyrpides N."/>
            <person name="Woyke T."/>
        </authorList>
    </citation>
    <scope>NUCLEOTIDE SEQUENCE [LARGE SCALE GENOMIC DNA]</scope>
    <source>
        <strain evidence="3">128R</strain>
    </source>
</reference>
<dbReference type="InterPro" id="IPR006793">
    <property type="entry name" value="FaeA"/>
</dbReference>